<dbReference type="EMBL" id="JAGDFM010000609">
    <property type="protein sequence ID" value="KAG7376885.1"/>
    <property type="molecule type" value="Genomic_DNA"/>
</dbReference>
<sequence length="307" mass="34155">MSTKRSRSPPSVDVLRLLADFATRGWVGVPSLLSPSELRVLQAECNALYARESAESLAAQGCVLDVMAQCPMHDSDCARVSASSYLKARAEQLKSEDVVNIGDQQIFASVLFEKLPTVAGQLMRAREEAETTTDVLFFNEHYVVKPPRSHVEFRWHRDDDEQLAMCVHRASIRPYVSAWCALDDVTKLNGALQFVSLDALDGSDEESAETLKRHACEHVAAKAGDVLFFLSNVWHCSSSNVSGGARRAFYAQYSSEKIRARPKDPSPLSFAIPCKRTDSASMSMENRVGRKRFKHDAVREVNEKSLL</sequence>
<name>A0A8T1V7E7_9STRA</name>
<dbReference type="PANTHER" id="PTHR20883:SF46">
    <property type="entry name" value="PHYTANOYL-COA HYDROXYLASE"/>
    <property type="match status" value="1"/>
</dbReference>
<organism evidence="2 3">
    <name type="scientific">Phytophthora pseudosyringae</name>
    <dbReference type="NCBI Taxonomy" id="221518"/>
    <lineage>
        <taxon>Eukaryota</taxon>
        <taxon>Sar</taxon>
        <taxon>Stramenopiles</taxon>
        <taxon>Oomycota</taxon>
        <taxon>Peronosporomycetes</taxon>
        <taxon>Peronosporales</taxon>
        <taxon>Peronosporaceae</taxon>
        <taxon>Phytophthora</taxon>
    </lineage>
</organism>
<evidence type="ECO:0008006" key="4">
    <source>
        <dbReference type="Google" id="ProtNLM"/>
    </source>
</evidence>
<dbReference type="OrthoDB" id="445007at2759"/>
<evidence type="ECO:0000313" key="2">
    <source>
        <dbReference type="EMBL" id="KAG7376885.1"/>
    </source>
</evidence>
<comment type="caution">
    <text evidence="2">The sequence shown here is derived from an EMBL/GenBank/DDBJ whole genome shotgun (WGS) entry which is preliminary data.</text>
</comment>
<gene>
    <name evidence="2" type="ORF">PHYPSEUDO_012575</name>
</gene>
<dbReference type="PANTHER" id="PTHR20883">
    <property type="entry name" value="PHYTANOYL-COA DIOXYGENASE DOMAIN CONTAINING 1"/>
    <property type="match status" value="1"/>
</dbReference>
<proteinExistence type="predicted"/>
<dbReference type="Proteomes" id="UP000694044">
    <property type="component" value="Unassembled WGS sequence"/>
</dbReference>
<keyword evidence="3" id="KW-1185">Reference proteome</keyword>
<comment type="cofactor">
    <cofactor evidence="1">
        <name>Fe cation</name>
        <dbReference type="ChEBI" id="CHEBI:24875"/>
    </cofactor>
</comment>
<evidence type="ECO:0000313" key="3">
    <source>
        <dbReference type="Proteomes" id="UP000694044"/>
    </source>
</evidence>
<evidence type="ECO:0000256" key="1">
    <source>
        <dbReference type="ARBA" id="ARBA00001962"/>
    </source>
</evidence>
<reference evidence="2" key="1">
    <citation type="submission" date="2021-02" db="EMBL/GenBank/DDBJ databases">
        <authorList>
            <person name="Palmer J.M."/>
        </authorList>
    </citation>
    <scope>NUCLEOTIDE SEQUENCE</scope>
    <source>
        <strain evidence="2">SCRP734</strain>
    </source>
</reference>
<accession>A0A8T1V7E7</accession>
<dbReference type="Pfam" id="PF05721">
    <property type="entry name" value="PhyH"/>
    <property type="match status" value="1"/>
</dbReference>
<dbReference type="InterPro" id="IPR008775">
    <property type="entry name" value="Phytyl_CoA_dOase-like"/>
</dbReference>
<protein>
    <recommendedName>
        <fullName evidence="4">Phytanoyl-CoA dioxygenase</fullName>
    </recommendedName>
</protein>
<dbReference type="AlphaFoldDB" id="A0A8T1V7E7"/>